<feature type="domain" description="DED" evidence="4">
    <location>
        <begin position="13"/>
        <end position="78"/>
    </location>
</feature>
<reference evidence="7" key="1">
    <citation type="submission" date="2013-07" db="EMBL/GenBank/DDBJ databases">
        <title>Identification of caspase-8 in the planaria, Schmidtea mediterranea.</title>
        <authorList>
            <person name="Sakamaki K."/>
            <person name="Higuchi M."/>
        </authorList>
    </citation>
    <scope>NUCLEOTIDE SEQUENCE</scope>
</reference>
<protein>
    <submittedName>
        <fullName evidence="7">Caspase-8</fullName>
    </submittedName>
</protein>
<dbReference type="InterPro" id="IPR002398">
    <property type="entry name" value="Pept_C14"/>
</dbReference>
<evidence type="ECO:0000259" key="5">
    <source>
        <dbReference type="PROSITE" id="PS50207"/>
    </source>
</evidence>
<dbReference type="PANTHER" id="PTHR10454:SF248">
    <property type="entry name" value="CASPASE-8-LIKE"/>
    <property type="match status" value="1"/>
</dbReference>
<keyword evidence="2" id="KW-0677">Repeat</keyword>
<dbReference type="OrthoDB" id="6114029at2759"/>
<dbReference type="InterPro" id="IPR033139">
    <property type="entry name" value="Caspase_cys_AS"/>
</dbReference>
<dbReference type="SMART" id="SM00115">
    <property type="entry name" value="CASc"/>
    <property type="match status" value="1"/>
</dbReference>
<sequence>MCLSNFHNFYKYDLNDDDTECLKFLLSDFLRNWDIFQNDSGRRIQDFVFLLLINGFSENETLNIIIESLFYIPRLDILYECSVPIDSYKTSPFGKLICSKRLFLFKIFNEFEERDFKTLLNNFCRAYCKSFNLIINEQSILKKLNMILKLCIKDPDIFNHFQLYFLNYGNNRTEKLVESFKDFEELQISPSEQLWEKITEDEKHCLDENYYLALEKGDEVSTPNFVYSAEGRVKMLKYKHDEFYPYPESDRVKSVCLIINIKNYEHYPMKGSERDVANIYKTFGKLHFTIQKYENLNKNEMISVAKTYSKIEASKSGSMLVCFILAHGCKDCIYDINEELVSIREFSLIFNAKNCEAYKNKPKLFFIQACQGDRFHEGIPESGIQSSQISLTQENLHLLKPPIKQYKNSDIIPEEADFIYGMSTVADYVAFRSTKKGSWYISELCKRVNKEAQTNDIISILTNVIHDVSMKTHMNACQLPSVMFTSRKKCFLTKQII</sequence>
<feature type="domain" description="Caspase family p20" evidence="6">
    <location>
        <begin position="252"/>
        <end position="374"/>
    </location>
</feature>
<dbReference type="EMBL" id="KF364484">
    <property type="protein sequence ID" value="AGY56134.1"/>
    <property type="molecule type" value="mRNA"/>
</dbReference>
<feature type="domain" description="Caspase family p10" evidence="5">
    <location>
        <begin position="412"/>
        <end position="495"/>
    </location>
</feature>
<dbReference type="GO" id="GO:0043525">
    <property type="term" value="P:positive regulation of neuron apoptotic process"/>
    <property type="evidence" value="ECO:0007669"/>
    <property type="project" value="TreeGrafter"/>
</dbReference>
<evidence type="ECO:0000313" key="7">
    <source>
        <dbReference type="EMBL" id="AGY56134.1"/>
    </source>
</evidence>
<evidence type="ECO:0000259" key="4">
    <source>
        <dbReference type="PROSITE" id="PS50168"/>
    </source>
</evidence>
<dbReference type="InterPro" id="IPR001875">
    <property type="entry name" value="DED_dom"/>
</dbReference>
<dbReference type="Gene3D" id="3.40.50.1460">
    <property type="match status" value="1"/>
</dbReference>
<dbReference type="AlphaFoldDB" id="U5QER6"/>
<evidence type="ECO:0000256" key="3">
    <source>
        <dbReference type="RuleBase" id="RU003971"/>
    </source>
</evidence>
<accession>U5QER6</accession>
<dbReference type="GO" id="GO:0004197">
    <property type="term" value="F:cysteine-type endopeptidase activity"/>
    <property type="evidence" value="ECO:0007669"/>
    <property type="project" value="InterPro"/>
</dbReference>
<evidence type="ECO:0000259" key="6">
    <source>
        <dbReference type="PROSITE" id="PS50208"/>
    </source>
</evidence>
<dbReference type="PROSITE" id="PS01122">
    <property type="entry name" value="CASPASE_CYS"/>
    <property type="match status" value="1"/>
</dbReference>
<proteinExistence type="evidence at transcript level"/>
<dbReference type="GO" id="GO:0005737">
    <property type="term" value="C:cytoplasm"/>
    <property type="evidence" value="ECO:0007669"/>
    <property type="project" value="TreeGrafter"/>
</dbReference>
<dbReference type="InterPro" id="IPR011600">
    <property type="entry name" value="Pept_C14_caspase"/>
</dbReference>
<dbReference type="PROSITE" id="PS50208">
    <property type="entry name" value="CASPASE_P20"/>
    <property type="match status" value="1"/>
</dbReference>
<dbReference type="InterPro" id="IPR001309">
    <property type="entry name" value="Pept_C14_p20"/>
</dbReference>
<organism evidence="7">
    <name type="scientific">Schmidtea mediterranea</name>
    <name type="common">Freshwater planarian flatworm</name>
    <dbReference type="NCBI Taxonomy" id="79327"/>
    <lineage>
        <taxon>Eukaryota</taxon>
        <taxon>Metazoa</taxon>
        <taxon>Spiralia</taxon>
        <taxon>Lophotrochozoa</taxon>
        <taxon>Platyhelminthes</taxon>
        <taxon>Rhabditophora</taxon>
        <taxon>Seriata</taxon>
        <taxon>Tricladida</taxon>
        <taxon>Continenticola</taxon>
        <taxon>Geoplanoidea</taxon>
        <taxon>Dugesiidae</taxon>
        <taxon>Schmidtea</taxon>
    </lineage>
</organism>
<dbReference type="SUPFAM" id="SSF52129">
    <property type="entry name" value="Caspase-like"/>
    <property type="match status" value="1"/>
</dbReference>
<evidence type="ECO:0000256" key="2">
    <source>
        <dbReference type="ARBA" id="ARBA00022737"/>
    </source>
</evidence>
<dbReference type="Pfam" id="PF00656">
    <property type="entry name" value="Peptidase_C14"/>
    <property type="match status" value="1"/>
</dbReference>
<dbReference type="GO" id="GO:0006508">
    <property type="term" value="P:proteolysis"/>
    <property type="evidence" value="ECO:0007669"/>
    <property type="project" value="InterPro"/>
</dbReference>
<dbReference type="PROSITE" id="PS50168">
    <property type="entry name" value="DED"/>
    <property type="match status" value="1"/>
</dbReference>
<dbReference type="InterPro" id="IPR029030">
    <property type="entry name" value="Caspase-like_dom_sf"/>
</dbReference>
<comment type="similarity">
    <text evidence="1 3">Belongs to the peptidase C14A family.</text>
</comment>
<gene>
    <name evidence="7" type="primary">casp8</name>
</gene>
<dbReference type="PROSITE" id="PS50207">
    <property type="entry name" value="CASPASE_P10"/>
    <property type="match status" value="1"/>
</dbReference>
<name>U5QER6_SCHMD</name>
<dbReference type="InterPro" id="IPR015917">
    <property type="entry name" value="Pept_C14A"/>
</dbReference>
<dbReference type="InterPro" id="IPR002138">
    <property type="entry name" value="Pept_C14_p10"/>
</dbReference>
<evidence type="ECO:0000256" key="1">
    <source>
        <dbReference type="ARBA" id="ARBA00010134"/>
    </source>
</evidence>
<dbReference type="GO" id="GO:0006915">
    <property type="term" value="P:apoptotic process"/>
    <property type="evidence" value="ECO:0007669"/>
    <property type="project" value="TreeGrafter"/>
</dbReference>
<dbReference type="PANTHER" id="PTHR10454">
    <property type="entry name" value="CASPASE"/>
    <property type="match status" value="1"/>
</dbReference>
<dbReference type="PRINTS" id="PR00376">
    <property type="entry name" value="IL1BCENZYME"/>
</dbReference>